<protein>
    <recommendedName>
        <fullName evidence="1">SCO6045-like C-terminal domain-containing protein</fullName>
    </recommendedName>
</protein>
<name>A0A563VIQ6_9CYAN</name>
<evidence type="ECO:0000259" key="1">
    <source>
        <dbReference type="Pfam" id="PF26136"/>
    </source>
</evidence>
<dbReference type="RefSeq" id="WP_144863741.1">
    <property type="nucleotide sequence ID" value="NZ_LR213773.1"/>
</dbReference>
<proteinExistence type="predicted"/>
<dbReference type="Proteomes" id="UP000320055">
    <property type="component" value="Unassembled WGS sequence"/>
</dbReference>
<dbReference type="InterPro" id="IPR058711">
    <property type="entry name" value="SCO6045-like_C"/>
</dbReference>
<reference evidence="2 3" key="1">
    <citation type="submission" date="2019-01" db="EMBL/GenBank/DDBJ databases">
        <authorList>
            <person name="Brito A."/>
        </authorList>
    </citation>
    <scope>NUCLEOTIDE SEQUENCE [LARGE SCALE GENOMIC DNA]</scope>
    <source>
        <strain evidence="2">1</strain>
    </source>
</reference>
<dbReference type="OrthoDB" id="483235at2"/>
<gene>
    <name evidence="2" type="ORF">H1P_100014</name>
</gene>
<dbReference type="Pfam" id="PF26136">
    <property type="entry name" value="SCO6045_C"/>
    <property type="match status" value="1"/>
</dbReference>
<dbReference type="AlphaFoldDB" id="A0A563VIQ6"/>
<accession>A0A563VIQ6</accession>
<sequence length="215" mass="25230">MSLSTVQQVLARIYTDSKLRDDFLTNPDVVGISFGLNCQEIQQLSKLSRQQVDLFARSLKRKRLGEIRKLLPLTNQALGKEFNPLFFQYSETYLPTGNKKHLLDAIAFTKFLLQQLTTDNTQPVSVLDVLRYEAVRLKMFEGKRLLFCNRFYYHLETLINSLHSDSPLIPYPQPNIGIWFRLPNSQWRSLFIPFSVKRKKIFSFHRLVQKYLAIQ</sequence>
<keyword evidence="3" id="KW-1185">Reference proteome</keyword>
<dbReference type="EMBL" id="CAACVJ010000002">
    <property type="protein sequence ID" value="VEP11310.1"/>
    <property type="molecule type" value="Genomic_DNA"/>
</dbReference>
<feature type="domain" description="SCO6045-like C-terminal" evidence="1">
    <location>
        <begin position="49"/>
        <end position="112"/>
    </location>
</feature>
<evidence type="ECO:0000313" key="3">
    <source>
        <dbReference type="Proteomes" id="UP000320055"/>
    </source>
</evidence>
<evidence type="ECO:0000313" key="2">
    <source>
        <dbReference type="EMBL" id="VEP11310.1"/>
    </source>
</evidence>
<organism evidence="2 3">
    <name type="scientific">Hyella patelloides LEGE 07179</name>
    <dbReference type="NCBI Taxonomy" id="945734"/>
    <lineage>
        <taxon>Bacteria</taxon>
        <taxon>Bacillati</taxon>
        <taxon>Cyanobacteriota</taxon>
        <taxon>Cyanophyceae</taxon>
        <taxon>Pleurocapsales</taxon>
        <taxon>Hyellaceae</taxon>
        <taxon>Hyella</taxon>
    </lineage>
</organism>